<organism evidence="2 3">
    <name type="scientific">Solanum commersonii</name>
    <name type="common">Commerson's wild potato</name>
    <name type="synonym">Commerson's nightshade</name>
    <dbReference type="NCBI Taxonomy" id="4109"/>
    <lineage>
        <taxon>Eukaryota</taxon>
        <taxon>Viridiplantae</taxon>
        <taxon>Streptophyta</taxon>
        <taxon>Embryophyta</taxon>
        <taxon>Tracheophyta</taxon>
        <taxon>Spermatophyta</taxon>
        <taxon>Magnoliopsida</taxon>
        <taxon>eudicotyledons</taxon>
        <taxon>Gunneridae</taxon>
        <taxon>Pentapetalae</taxon>
        <taxon>asterids</taxon>
        <taxon>lamiids</taxon>
        <taxon>Solanales</taxon>
        <taxon>Solanaceae</taxon>
        <taxon>Solanoideae</taxon>
        <taxon>Solaneae</taxon>
        <taxon>Solanum</taxon>
    </lineage>
</organism>
<keyword evidence="3" id="KW-1185">Reference proteome</keyword>
<evidence type="ECO:0000313" key="3">
    <source>
        <dbReference type="Proteomes" id="UP000824120"/>
    </source>
</evidence>
<feature type="region of interest" description="Disordered" evidence="1">
    <location>
        <begin position="1"/>
        <end position="48"/>
    </location>
</feature>
<accession>A0A9J5Y243</accession>
<comment type="caution">
    <text evidence="2">The sequence shown here is derived from an EMBL/GenBank/DDBJ whole genome shotgun (WGS) entry which is preliminary data.</text>
</comment>
<gene>
    <name evidence="2" type="ORF">H5410_035242</name>
</gene>
<name>A0A9J5Y243_SOLCO</name>
<proteinExistence type="predicted"/>
<evidence type="ECO:0000256" key="1">
    <source>
        <dbReference type="SAM" id="MobiDB-lite"/>
    </source>
</evidence>
<dbReference type="SUPFAM" id="SSF52540">
    <property type="entry name" value="P-loop containing nucleoside triphosphate hydrolases"/>
    <property type="match status" value="1"/>
</dbReference>
<feature type="compositionally biased region" description="Pro residues" evidence="1">
    <location>
        <begin position="36"/>
        <end position="48"/>
    </location>
</feature>
<feature type="compositionally biased region" description="Low complexity" evidence="1">
    <location>
        <begin position="16"/>
        <end position="35"/>
    </location>
</feature>
<protein>
    <submittedName>
        <fullName evidence="2">Uncharacterized protein</fullName>
    </submittedName>
</protein>
<dbReference type="EMBL" id="JACXVP010000007">
    <property type="protein sequence ID" value="KAG5594010.1"/>
    <property type="molecule type" value="Genomic_DNA"/>
</dbReference>
<reference evidence="2 3" key="1">
    <citation type="submission" date="2020-09" db="EMBL/GenBank/DDBJ databases">
        <title>De no assembly of potato wild relative species, Solanum commersonii.</title>
        <authorList>
            <person name="Cho K."/>
        </authorList>
    </citation>
    <scope>NUCLEOTIDE SEQUENCE [LARGE SCALE GENOMIC DNA]</scope>
    <source>
        <strain evidence="2">LZ3.2</strain>
        <tissue evidence="2">Leaf</tissue>
    </source>
</reference>
<dbReference type="Proteomes" id="UP000824120">
    <property type="component" value="Chromosome 7"/>
</dbReference>
<dbReference type="Gene3D" id="3.40.50.300">
    <property type="entry name" value="P-loop containing nucleotide triphosphate hydrolases"/>
    <property type="match status" value="1"/>
</dbReference>
<dbReference type="InterPro" id="IPR027417">
    <property type="entry name" value="P-loop_NTPase"/>
</dbReference>
<dbReference type="AlphaFoldDB" id="A0A9J5Y243"/>
<evidence type="ECO:0000313" key="2">
    <source>
        <dbReference type="EMBL" id="KAG5594010.1"/>
    </source>
</evidence>
<sequence length="158" mass="17562">MNLTGKSCLLPQAKTLSRSSSSRHSPKLSPLCSSSSPPPPSSRPPPLPALVSALTIMDSFPCGAKGHESWTDDELSDQEKFSDHSVDLEFLSDLMSNPRLIRNVTLLGQWHHGKTELINTILLNSHHIFENCFCSPYRRGYDIDRVGSHINSNLRHLC</sequence>